<gene>
    <name evidence="2" type="ORF">MKK62_09950</name>
</gene>
<dbReference type="InterPro" id="IPR052509">
    <property type="entry name" value="Metal_resp_DNA-bind_regulator"/>
</dbReference>
<dbReference type="EMBL" id="CP092488">
    <property type="protein sequence ID" value="UMB71527.1"/>
    <property type="molecule type" value="Genomic_DNA"/>
</dbReference>
<name>A0ABY3VTY7_9MYCO</name>
<feature type="domain" description="Transcription regulator PadR N-terminal" evidence="1">
    <location>
        <begin position="22"/>
        <end position="88"/>
    </location>
</feature>
<accession>A0ABY3VTY7</accession>
<evidence type="ECO:0000313" key="2">
    <source>
        <dbReference type="EMBL" id="UMB71527.1"/>
    </source>
</evidence>
<dbReference type="Gene3D" id="1.10.10.10">
    <property type="entry name" value="Winged helix-like DNA-binding domain superfamily/Winged helix DNA-binding domain"/>
    <property type="match status" value="1"/>
</dbReference>
<dbReference type="SUPFAM" id="SSF46785">
    <property type="entry name" value="Winged helix' DNA-binding domain"/>
    <property type="match status" value="1"/>
</dbReference>
<organism evidence="2 3">
    <name type="scientific">Mycobacterium paraterrae</name>
    <dbReference type="NCBI Taxonomy" id="577492"/>
    <lineage>
        <taxon>Bacteria</taxon>
        <taxon>Bacillati</taxon>
        <taxon>Actinomycetota</taxon>
        <taxon>Actinomycetes</taxon>
        <taxon>Mycobacteriales</taxon>
        <taxon>Mycobacteriaceae</taxon>
        <taxon>Mycobacterium</taxon>
    </lineage>
</organism>
<dbReference type="Proteomes" id="UP001055336">
    <property type="component" value="Chromosome"/>
</dbReference>
<keyword evidence="3" id="KW-1185">Reference proteome</keyword>
<dbReference type="Pfam" id="PF03551">
    <property type="entry name" value="PadR"/>
    <property type="match status" value="1"/>
</dbReference>
<dbReference type="InterPro" id="IPR036390">
    <property type="entry name" value="WH_DNA-bd_sf"/>
</dbReference>
<sequence length="118" mass="12515">MARSSRPTRKPFRRNDPGVLIMTSLASGAKHGYALARDIERFAGVTLGPGTLYGAITALEEAGLIEPAGHEERRRPYRLTAAGQSELTAAVRSLGTIAAEGARRLGIALHAPNPGWAQ</sequence>
<proteinExistence type="predicted"/>
<evidence type="ECO:0000259" key="1">
    <source>
        <dbReference type="Pfam" id="PF03551"/>
    </source>
</evidence>
<dbReference type="PANTHER" id="PTHR33169">
    <property type="entry name" value="PADR-FAMILY TRANSCRIPTIONAL REGULATOR"/>
    <property type="match status" value="1"/>
</dbReference>
<dbReference type="RefSeq" id="WP_240263278.1">
    <property type="nucleotide sequence ID" value="NZ_CP092488.2"/>
</dbReference>
<dbReference type="PANTHER" id="PTHR33169:SF13">
    <property type="entry name" value="PADR-FAMILY TRANSCRIPTIONAL REGULATOR"/>
    <property type="match status" value="1"/>
</dbReference>
<protein>
    <submittedName>
        <fullName evidence="2">PadR family transcriptional regulator</fullName>
    </submittedName>
</protein>
<dbReference type="InterPro" id="IPR005149">
    <property type="entry name" value="Tscrpt_reg_PadR_N"/>
</dbReference>
<evidence type="ECO:0000313" key="3">
    <source>
        <dbReference type="Proteomes" id="UP001055336"/>
    </source>
</evidence>
<reference evidence="2" key="1">
    <citation type="submission" date="2022-08" db="EMBL/GenBank/DDBJ databases">
        <title>Whole genome sequencing of non-tuberculosis mycobacteria type-strains.</title>
        <authorList>
            <person name="Igarashi Y."/>
            <person name="Osugi A."/>
            <person name="Mitarai S."/>
        </authorList>
    </citation>
    <scope>NUCLEOTIDE SEQUENCE</scope>
    <source>
        <strain evidence="2">DSM 45127</strain>
    </source>
</reference>
<dbReference type="InterPro" id="IPR036388">
    <property type="entry name" value="WH-like_DNA-bd_sf"/>
</dbReference>